<keyword evidence="2" id="KW-1185">Reference proteome</keyword>
<sequence>MHKKQIAIIVLIAVVFAMESFYSPKEKKLKTDNLKESEIQKAGFSLEFKKEPVVVNPDTLTWKLLGEIKFLKKQDKTYGEVQFPVINTKLKQMQKKRIVMSGFIVPIDNKSYALSKNVFASCFFCGKSGPETIMGIKFRGGNPKLRTDQYVTLEGTFRYNDNNVDDWIYHIEDAVIVKGGK</sequence>
<reference evidence="1 2" key="1">
    <citation type="journal article" date="2015" name="Stand. Genomic Sci.">
        <title>Genomic Encyclopedia of Bacterial and Archaeal Type Strains, Phase III: the genomes of soil and plant-associated and newly described type strains.</title>
        <authorList>
            <person name="Whitman W.B."/>
            <person name="Woyke T."/>
            <person name="Klenk H.P."/>
            <person name="Zhou Y."/>
            <person name="Lilburn T.G."/>
            <person name="Beck B.J."/>
            <person name="De Vos P."/>
            <person name="Vandamme P."/>
            <person name="Eisen J.A."/>
            <person name="Garrity G."/>
            <person name="Hugenholtz P."/>
            <person name="Kyrpides N.C."/>
        </authorList>
    </citation>
    <scope>NUCLEOTIDE SEQUENCE [LARGE SCALE GENOMIC DNA]</scope>
    <source>
        <strain evidence="1 2">CGMCC 1.7270</strain>
    </source>
</reference>
<gene>
    <name evidence="1" type="ORF">IP98_01802</name>
</gene>
<accession>A0A562LX69</accession>
<evidence type="ECO:0000313" key="1">
    <source>
        <dbReference type="EMBL" id="TWI12227.1"/>
    </source>
</evidence>
<evidence type="ECO:0000313" key="2">
    <source>
        <dbReference type="Proteomes" id="UP000319848"/>
    </source>
</evidence>
<protein>
    <recommendedName>
        <fullName evidence="3">DUF3299 domain-containing protein</fullName>
    </recommendedName>
</protein>
<dbReference type="EMBL" id="VLKQ01000007">
    <property type="protein sequence ID" value="TWI12227.1"/>
    <property type="molecule type" value="Genomic_DNA"/>
</dbReference>
<organism evidence="1 2">
    <name type="scientific">Flavobacterium cauense R2A-7</name>
    <dbReference type="NCBI Taxonomy" id="1341154"/>
    <lineage>
        <taxon>Bacteria</taxon>
        <taxon>Pseudomonadati</taxon>
        <taxon>Bacteroidota</taxon>
        <taxon>Flavobacteriia</taxon>
        <taxon>Flavobacteriales</taxon>
        <taxon>Flavobacteriaceae</taxon>
        <taxon>Flavobacterium</taxon>
    </lineage>
</organism>
<dbReference type="AlphaFoldDB" id="A0A562LX69"/>
<dbReference type="RefSeq" id="WP_240471510.1">
    <property type="nucleotide sequence ID" value="NZ_AVBI01000012.1"/>
</dbReference>
<dbReference type="Proteomes" id="UP000319848">
    <property type="component" value="Unassembled WGS sequence"/>
</dbReference>
<comment type="caution">
    <text evidence="1">The sequence shown here is derived from an EMBL/GenBank/DDBJ whole genome shotgun (WGS) entry which is preliminary data.</text>
</comment>
<name>A0A562LX69_9FLAO</name>
<dbReference type="Gene3D" id="2.40.50.870">
    <property type="entry name" value="Protein of unknown function (DUF3299)"/>
    <property type="match status" value="1"/>
</dbReference>
<evidence type="ECO:0008006" key="3">
    <source>
        <dbReference type="Google" id="ProtNLM"/>
    </source>
</evidence>
<proteinExistence type="predicted"/>